<evidence type="ECO:0000313" key="4">
    <source>
        <dbReference type="Proteomes" id="UP000016922"/>
    </source>
</evidence>
<feature type="region of interest" description="Disordered" evidence="1">
    <location>
        <begin position="101"/>
        <end position="132"/>
    </location>
</feature>
<feature type="compositionally biased region" description="Polar residues" evidence="1">
    <location>
        <begin position="224"/>
        <end position="237"/>
    </location>
</feature>
<evidence type="ECO:0000313" key="3">
    <source>
        <dbReference type="EMBL" id="EPE32822.1"/>
    </source>
</evidence>
<dbReference type="InterPro" id="IPR001810">
    <property type="entry name" value="F-box_dom"/>
</dbReference>
<feature type="region of interest" description="Disordered" evidence="1">
    <location>
        <begin position="330"/>
        <end position="359"/>
    </location>
</feature>
<dbReference type="GeneID" id="19464888"/>
<sequence length="968" mass="107674">MDNNGSVPSASSEMDGVTTSLERAEDFRFTHPAGLRIARHLTKSLIEALSLKIWMELDGNISLTRQDGSESSSMKDPASLVEPEVLADLGELLAFEDASETATPRYQPTTSNTSFGERISTSVPSSAETHTDMRELNSTEFPSDSLINSWLTPDDFDTIEAAHDPSSFSYSSQPASRQATSIFQDNHMHDDQNSFENTQFSVVSRPPSTEASRSAFNLPPPRALNSQSQQPSHTFSAPQEGRLTPQASASQQRPPHLPSPLNPSRQTPNLGPGQFPNPLQLPKIDLPPLGNALGPVGISANRHPLPSIGSPDTSNHMPLNQFHSIKSFLPVNKSGSNSNTPEKAPCLPPGLSNSPSKIVDANNLQTPHLLNKQAASPPSKQTTADKYSLSANPTNSSQSTPTAQFFSQTLYDFSSGSLHTTTMGKRSIDKMPAKKRKAKDEADTCVKKQKLDKKGKAAKKDGEEKERLGDDIWMRIFEFTPPSFLKKARLVCKPWKAMVDQFDSIFVNCRKENYGWDMPPPPPGMTERQYSDLLGGKGCQEPGCDNKKATRTYWSWSKRWCSDCWGKKIEREDRILKNRQNNYPRTTVLKMLESIPVAIYDSFLKPHDYTEEVEARARGPPRLYKCYLISDVDRIIEEYNALAPPPYEANPDHTPAEASAAQAAHKDLMDALDGKRDEFFAAKKAVNDKHMGNVRKIEAAIRKKRQEERGPKDKARKGRIELFTRRAKEDLPQIPTEFVQVTKAFKAACRIYRDGGTERGWRSLKPKIEKEWEERDLNPPKSLAGTNSDIREVSMDADSLMSDMDEYPSLRSTPAVDIGRAVQQQQPQHSHARPQSIYGNAQQVRPNHPLRQSIGSMGGPLGFNNYGTNLGGYNYTNFHHAGALLSQPAQITSAYPGGSFLMGGLPRALPQPNNFRQPQFRHQTVYDMHSNYHNQQPSHLGSQSTHIPINSLLGPSNPPNHQKHNTFQ</sequence>
<dbReference type="CDD" id="cd09917">
    <property type="entry name" value="F-box_SF"/>
    <property type="match status" value="1"/>
</dbReference>
<dbReference type="AlphaFoldDB" id="S3D2W4"/>
<dbReference type="eggNOG" id="ENOG502SAM6">
    <property type="taxonomic scope" value="Eukaryota"/>
</dbReference>
<dbReference type="HOGENOM" id="CLU_306097_0_0_1"/>
<feature type="compositionally biased region" description="Basic and acidic residues" evidence="1">
    <location>
        <begin position="452"/>
        <end position="465"/>
    </location>
</feature>
<evidence type="ECO:0000256" key="1">
    <source>
        <dbReference type="SAM" id="MobiDB-lite"/>
    </source>
</evidence>
<feature type="region of interest" description="Disordered" evidence="1">
    <location>
        <begin position="371"/>
        <end position="401"/>
    </location>
</feature>
<feature type="compositionally biased region" description="Basic and acidic residues" evidence="1">
    <location>
        <begin position="426"/>
        <end position="446"/>
    </location>
</feature>
<feature type="region of interest" description="Disordered" evidence="1">
    <location>
        <begin position="421"/>
        <end position="465"/>
    </location>
</feature>
<dbReference type="EMBL" id="KE145358">
    <property type="protein sequence ID" value="EPE32822.1"/>
    <property type="molecule type" value="Genomic_DNA"/>
</dbReference>
<dbReference type="SUPFAM" id="SSF81383">
    <property type="entry name" value="F-box domain"/>
    <property type="match status" value="1"/>
</dbReference>
<feature type="compositionally biased region" description="Polar residues" evidence="1">
    <location>
        <begin position="931"/>
        <end position="948"/>
    </location>
</feature>
<feature type="region of interest" description="Disordered" evidence="1">
    <location>
        <begin position="202"/>
        <end position="286"/>
    </location>
</feature>
<dbReference type="OrthoDB" id="2322499at2759"/>
<feature type="compositionally biased region" description="Polar residues" evidence="1">
    <location>
        <begin position="101"/>
        <end position="128"/>
    </location>
</feature>
<dbReference type="Pfam" id="PF00646">
    <property type="entry name" value="F-box"/>
    <property type="match status" value="1"/>
</dbReference>
<dbReference type="RefSeq" id="XP_008079439.1">
    <property type="nucleotide sequence ID" value="XM_008081248.1"/>
</dbReference>
<feature type="region of interest" description="Disordered" evidence="1">
    <location>
        <begin position="931"/>
        <end position="968"/>
    </location>
</feature>
<protein>
    <submittedName>
        <fullName evidence="3">F-box</fullName>
    </submittedName>
</protein>
<feature type="region of interest" description="Disordered" evidence="1">
    <location>
        <begin position="820"/>
        <end position="856"/>
    </location>
</feature>
<name>S3D2W4_GLAL2</name>
<proteinExistence type="predicted"/>
<organism evidence="3 4">
    <name type="scientific">Glarea lozoyensis (strain ATCC 20868 / MF5171)</name>
    <dbReference type="NCBI Taxonomy" id="1116229"/>
    <lineage>
        <taxon>Eukaryota</taxon>
        <taxon>Fungi</taxon>
        <taxon>Dikarya</taxon>
        <taxon>Ascomycota</taxon>
        <taxon>Pezizomycotina</taxon>
        <taxon>Leotiomycetes</taxon>
        <taxon>Helotiales</taxon>
        <taxon>Helotiaceae</taxon>
        <taxon>Glarea</taxon>
    </lineage>
</organism>
<keyword evidence="4" id="KW-1185">Reference proteome</keyword>
<accession>S3D2W4</accession>
<dbReference type="KEGG" id="glz:GLAREA_05834"/>
<feature type="compositionally biased region" description="Polar residues" evidence="1">
    <location>
        <begin position="202"/>
        <end position="215"/>
    </location>
</feature>
<evidence type="ECO:0000259" key="2">
    <source>
        <dbReference type="Pfam" id="PF00646"/>
    </source>
</evidence>
<reference evidence="3 4" key="1">
    <citation type="journal article" date="2013" name="BMC Genomics">
        <title>Genomics-driven discovery of the pneumocandin biosynthetic gene cluster in the fungus Glarea lozoyensis.</title>
        <authorList>
            <person name="Chen L."/>
            <person name="Yue Q."/>
            <person name="Zhang X."/>
            <person name="Xiang M."/>
            <person name="Wang C."/>
            <person name="Li S."/>
            <person name="Che Y."/>
            <person name="Ortiz-Lopez F.J."/>
            <person name="Bills G.F."/>
            <person name="Liu X."/>
            <person name="An Z."/>
        </authorList>
    </citation>
    <scope>NUCLEOTIDE SEQUENCE [LARGE SCALE GENOMIC DNA]</scope>
    <source>
        <strain evidence="4">ATCC 20868 / MF5171</strain>
    </source>
</reference>
<feature type="domain" description="F-box" evidence="2">
    <location>
        <begin position="467"/>
        <end position="503"/>
    </location>
</feature>
<gene>
    <name evidence="3" type="ORF">GLAREA_05834</name>
</gene>
<dbReference type="InterPro" id="IPR036047">
    <property type="entry name" value="F-box-like_dom_sf"/>
</dbReference>
<dbReference type="Proteomes" id="UP000016922">
    <property type="component" value="Unassembled WGS sequence"/>
</dbReference>